<dbReference type="InterPro" id="IPR002220">
    <property type="entry name" value="DapA-like"/>
</dbReference>
<dbReference type="InterPro" id="IPR013785">
    <property type="entry name" value="Aldolase_TIM"/>
</dbReference>
<evidence type="ECO:0000256" key="4">
    <source>
        <dbReference type="PIRNR" id="PIRNR001365"/>
    </source>
</evidence>
<comment type="similarity">
    <text evidence="1 4">Belongs to the DapA family.</text>
</comment>
<dbReference type="EMBL" id="JQGC01000001">
    <property type="protein sequence ID" value="KFL32704.1"/>
    <property type="molecule type" value="Genomic_DNA"/>
</dbReference>
<dbReference type="SMART" id="SM01130">
    <property type="entry name" value="DHDPS"/>
    <property type="match status" value="1"/>
</dbReference>
<dbReference type="Proteomes" id="UP000028981">
    <property type="component" value="Unassembled WGS sequence"/>
</dbReference>
<evidence type="ECO:0000256" key="3">
    <source>
        <dbReference type="ARBA" id="ARBA00023270"/>
    </source>
</evidence>
<organism evidence="7 8">
    <name type="scientific">Devosia riboflavina</name>
    <dbReference type="NCBI Taxonomy" id="46914"/>
    <lineage>
        <taxon>Bacteria</taxon>
        <taxon>Pseudomonadati</taxon>
        <taxon>Pseudomonadota</taxon>
        <taxon>Alphaproteobacteria</taxon>
        <taxon>Hyphomicrobiales</taxon>
        <taxon>Devosiaceae</taxon>
        <taxon>Devosia</taxon>
    </lineage>
</organism>
<dbReference type="CDD" id="cd00408">
    <property type="entry name" value="DHDPS-like"/>
    <property type="match status" value="1"/>
</dbReference>
<dbReference type="OrthoDB" id="199953at2"/>
<dbReference type="PANTHER" id="PTHR12128">
    <property type="entry name" value="DIHYDRODIPICOLINATE SYNTHASE"/>
    <property type="match status" value="1"/>
</dbReference>
<dbReference type="AlphaFoldDB" id="A0A087M751"/>
<dbReference type="InterPro" id="IPR020625">
    <property type="entry name" value="Schiff_base-form_aldolases_AS"/>
</dbReference>
<proteinExistence type="inferred from homology"/>
<name>A0A087M751_9HYPH</name>
<dbReference type="STRING" id="46914.JP75_00670"/>
<feature type="active site" description="Schiff-base intermediate with substrate" evidence="5">
    <location>
        <position position="165"/>
    </location>
</feature>
<dbReference type="PIRSF" id="PIRSF001365">
    <property type="entry name" value="DHDPS"/>
    <property type="match status" value="1"/>
</dbReference>
<sequence length="310" mass="32011">MTKHSYQGIIPPIVTPLNADGSINYGDLERLVEHLIVSGVDGIFALGSTGQVAYLTDADRVAIVKAVSKAAAGRVPVIAGAIDLTAARIAEGARALVAAGADAIVATAPVYTINDEAEVADHFRLIQAGIDVPLFAYDIPVRVHRKLSAKLLVELGKEGVIVGVKDSSGDDVGFRRLIAMNEAAGHPLALFTGHEVVVDAMALIGADGAVPGLANVDAGAYVRLWAAAQAGRIDEAIAEQDYLNRLFEIVFCSTGRSGDAAGVGAFKAAMAEVGLLSSATMTAPIKPLDGATIDKIRAIVKDVGLVKRAA</sequence>
<dbReference type="GO" id="GO:0008840">
    <property type="term" value="F:4-hydroxy-tetrahydrodipicolinate synthase activity"/>
    <property type="evidence" value="ECO:0007669"/>
    <property type="project" value="TreeGrafter"/>
</dbReference>
<keyword evidence="8" id="KW-1185">Reference proteome</keyword>
<dbReference type="GO" id="GO:0044281">
    <property type="term" value="P:small molecule metabolic process"/>
    <property type="evidence" value="ECO:0007669"/>
    <property type="project" value="UniProtKB-ARBA"/>
</dbReference>
<dbReference type="Gene3D" id="3.20.20.70">
    <property type="entry name" value="Aldolase class I"/>
    <property type="match status" value="1"/>
</dbReference>
<evidence type="ECO:0000256" key="1">
    <source>
        <dbReference type="ARBA" id="ARBA00007592"/>
    </source>
</evidence>
<dbReference type="SUPFAM" id="SSF51569">
    <property type="entry name" value="Aldolase"/>
    <property type="match status" value="1"/>
</dbReference>
<feature type="binding site" evidence="6">
    <location>
        <position position="49"/>
    </location>
    <ligand>
        <name>pyruvate</name>
        <dbReference type="ChEBI" id="CHEBI:15361"/>
    </ligand>
</feature>
<keyword evidence="2 4" id="KW-0456">Lyase</keyword>
<dbReference type="PRINTS" id="PR00146">
    <property type="entry name" value="DHPICSNTHASE"/>
</dbReference>
<reference evidence="7 8" key="1">
    <citation type="submission" date="2014-08" db="EMBL/GenBank/DDBJ databases">
        <authorList>
            <person name="Hassan Y.I."/>
            <person name="Lepp D."/>
            <person name="Zhou T."/>
        </authorList>
    </citation>
    <scope>NUCLEOTIDE SEQUENCE [LARGE SCALE GENOMIC DNA]</scope>
    <source>
        <strain evidence="7 8">IFO13584</strain>
    </source>
</reference>
<keyword evidence="3" id="KW-0704">Schiff base</keyword>
<evidence type="ECO:0000256" key="5">
    <source>
        <dbReference type="PIRSR" id="PIRSR001365-1"/>
    </source>
</evidence>
<gene>
    <name evidence="7" type="ORF">JP75_00670</name>
</gene>
<feature type="binding site" evidence="6">
    <location>
        <position position="210"/>
    </location>
    <ligand>
        <name>pyruvate</name>
        <dbReference type="ChEBI" id="CHEBI:15361"/>
    </ligand>
</feature>
<dbReference type="PROSITE" id="PS00666">
    <property type="entry name" value="DHDPS_2"/>
    <property type="match status" value="1"/>
</dbReference>
<evidence type="ECO:0000256" key="6">
    <source>
        <dbReference type="PIRSR" id="PIRSR001365-2"/>
    </source>
</evidence>
<evidence type="ECO:0000256" key="2">
    <source>
        <dbReference type="ARBA" id="ARBA00023239"/>
    </source>
</evidence>
<dbReference type="Pfam" id="PF00701">
    <property type="entry name" value="DHDPS"/>
    <property type="match status" value="1"/>
</dbReference>
<feature type="active site" description="Proton donor/acceptor" evidence="5">
    <location>
        <position position="137"/>
    </location>
</feature>
<evidence type="ECO:0000313" key="8">
    <source>
        <dbReference type="Proteomes" id="UP000028981"/>
    </source>
</evidence>
<accession>A0A087M751</accession>
<protein>
    <submittedName>
        <fullName evidence="7">Glucose dehydrogenase</fullName>
    </submittedName>
</protein>
<dbReference type="PANTHER" id="PTHR12128:SF66">
    <property type="entry name" value="4-HYDROXY-2-OXOGLUTARATE ALDOLASE, MITOCHONDRIAL"/>
    <property type="match status" value="1"/>
</dbReference>
<comment type="caution">
    <text evidence="7">The sequence shown here is derived from an EMBL/GenBank/DDBJ whole genome shotgun (WGS) entry which is preliminary data.</text>
</comment>
<evidence type="ECO:0000313" key="7">
    <source>
        <dbReference type="EMBL" id="KFL32704.1"/>
    </source>
</evidence>
<dbReference type="RefSeq" id="WP_035077719.1">
    <property type="nucleotide sequence ID" value="NZ_JQGC01000001.1"/>
</dbReference>